<evidence type="ECO:0000256" key="2">
    <source>
        <dbReference type="ARBA" id="ARBA00022679"/>
    </source>
</evidence>
<dbReference type="Gene3D" id="3.90.1800.10">
    <property type="entry name" value="RNA polymerase alpha subunit dimerisation domain"/>
    <property type="match status" value="1"/>
</dbReference>
<keyword evidence="2 6" id="KW-0808">Transferase</keyword>
<evidence type="ECO:0000313" key="16">
    <source>
        <dbReference type="EMBL" id="SMG24238.1"/>
    </source>
</evidence>
<dbReference type="InterPro" id="IPR042107">
    <property type="entry name" value="DNA-dir_RNA_pol_bsu_ext_1_sf"/>
</dbReference>
<dbReference type="Gene3D" id="2.40.50.150">
    <property type="match status" value="1"/>
</dbReference>
<feature type="domain" description="RNA polymerase Rpb2" evidence="14">
    <location>
        <begin position="463"/>
        <end position="531"/>
    </location>
</feature>
<dbReference type="Gene3D" id="3.90.1110.10">
    <property type="entry name" value="RNA polymerase Rpb2, domain 2"/>
    <property type="match status" value="1"/>
</dbReference>
<dbReference type="GO" id="GO:0003899">
    <property type="term" value="F:DNA-directed RNA polymerase activity"/>
    <property type="evidence" value="ECO:0007669"/>
    <property type="project" value="UniProtKB-UniRule"/>
</dbReference>
<feature type="region of interest" description="Disordered" evidence="9">
    <location>
        <begin position="1169"/>
        <end position="1199"/>
    </location>
</feature>
<keyword evidence="1 6" id="KW-0240">DNA-directed RNA polymerase</keyword>
<dbReference type="Pfam" id="PF10385">
    <property type="entry name" value="RNA_pol_Rpb2_45"/>
    <property type="match status" value="1"/>
</dbReference>
<comment type="subunit">
    <text evidence="6 8">The RNAP catalytic core consists of 2 alpha, 1 beta, 1 beta' and 1 omega subunit. When a sigma factor is associated with the core the holoenzyme is formed, which can initiate transcription.</text>
</comment>
<comment type="catalytic activity">
    <reaction evidence="5 6 8">
        <text>RNA(n) + a ribonucleoside 5'-triphosphate = RNA(n+1) + diphosphate</text>
        <dbReference type="Rhea" id="RHEA:21248"/>
        <dbReference type="Rhea" id="RHEA-COMP:14527"/>
        <dbReference type="Rhea" id="RHEA-COMP:17342"/>
        <dbReference type="ChEBI" id="CHEBI:33019"/>
        <dbReference type="ChEBI" id="CHEBI:61557"/>
        <dbReference type="ChEBI" id="CHEBI:140395"/>
        <dbReference type="EC" id="2.7.7.6"/>
    </reaction>
</comment>
<dbReference type="GO" id="GO:0032549">
    <property type="term" value="F:ribonucleoside binding"/>
    <property type="evidence" value="ECO:0007669"/>
    <property type="project" value="InterPro"/>
</dbReference>
<dbReference type="Pfam" id="PF00562">
    <property type="entry name" value="RNA_pol_Rpb2_6"/>
    <property type="match status" value="1"/>
</dbReference>
<dbReference type="Proteomes" id="UP000193355">
    <property type="component" value="Unassembled WGS sequence"/>
</dbReference>
<dbReference type="Pfam" id="PF04565">
    <property type="entry name" value="RNA_pol_Rpb2_3"/>
    <property type="match status" value="1"/>
</dbReference>
<feature type="region of interest" description="Disordered" evidence="9">
    <location>
        <begin position="1204"/>
        <end position="1223"/>
    </location>
</feature>
<dbReference type="STRING" id="561720.SAMN06275492_1107"/>
<feature type="domain" description="DNA-directed RNA polymerase subunit 2 hybrid-binding" evidence="10">
    <location>
        <begin position="672"/>
        <end position="1066"/>
    </location>
</feature>
<evidence type="ECO:0000259" key="12">
    <source>
        <dbReference type="Pfam" id="PF04561"/>
    </source>
</evidence>
<evidence type="ECO:0000259" key="11">
    <source>
        <dbReference type="Pfam" id="PF04560"/>
    </source>
</evidence>
<gene>
    <name evidence="6" type="primary">rpoB</name>
    <name evidence="16" type="ORF">SAMN06275492_1107</name>
</gene>
<dbReference type="Gene3D" id="2.40.270.10">
    <property type="entry name" value="DNA-directed RNA polymerase, subunit 2, domain 6"/>
    <property type="match status" value="1"/>
</dbReference>
<dbReference type="PROSITE" id="PS01166">
    <property type="entry name" value="RNA_POL_BETA"/>
    <property type="match status" value="1"/>
</dbReference>
<reference evidence="17" key="1">
    <citation type="submission" date="2017-04" db="EMBL/GenBank/DDBJ databases">
        <authorList>
            <person name="Varghese N."/>
            <person name="Submissions S."/>
        </authorList>
    </citation>
    <scope>NUCLEOTIDE SEQUENCE [LARGE SCALE GENOMIC DNA]</scope>
    <source>
        <strain evidence="17">USBA 82</strain>
    </source>
</reference>
<feature type="domain" description="RNA polymerase Rpb2" evidence="11">
    <location>
        <begin position="1068"/>
        <end position="1141"/>
    </location>
</feature>
<feature type="domain" description="RNA polymerase beta subunit protrusion" evidence="13">
    <location>
        <begin position="28"/>
        <end position="449"/>
    </location>
</feature>
<feature type="domain" description="RNA polymerase Rpb2" evidence="12">
    <location>
        <begin position="282"/>
        <end position="403"/>
    </location>
</feature>
<sequence>MAEFVPVGKKRSRLTFGRARDLVEIPDMVEVQRDSYVSFFQEGRDPEERESIGLQELLDEIFPIESYDGSFALEFVRYYLDRPTTTQEDAQQKDCTWHRPVRATIRLINRKTMEIKEEEIFLGDFPMMTERGTFIINGTERVVVNQLARSAGVYFKVDYSAPAAEVYTAKIIPDRGAWLEFAMGSGDTLYINIDSKKKLPGTLLLKAFGISSNEELLRSFGGEIEEVDLSEEELLGRLLAENIVNDGGNIVIRKESRIGKEQLEALWEMNRSRVKVWNVNPVLAATLEKDVTDNTDEAMLEIFRRLRPNEPARIENAKEYFDTLFFDSRRYTLGRVGRYKLNRRLKLDAPMSGRLLTVEDMVRIVKGLIVLRDTEEQRDILSFPDIPEEFPDDIDHLGNRRVRSVGELLQNQIRIGLLRMERIAKERMTTMPDLTKAMGRDLINVRPISAALREFFGSGQLSQYMDQNNPLSELTHRRRLSALGPGGLSRERAGFEARDVHYTHYSRICPIETPEGPNIGLVTSLSTYAKVNEYGFLVSPRRPVKDGFVSLNPEDVIYLAADEEDEAYVGRANTPFDESTGRLSEALCYARYRGKIVEVPPERIDYLDISPKQIVSASTALIPFLEHDDANRALMGSNMQRQAVPLLLPEAPRVGTGMEYRIAKDSGSCVVAPEDGVISYVDSDRVEIRCDSGAYRSMTFQKFKRSNQGTIIHQRPLVTKGERVTKGEIIGDGQSVDQGELALGRNVLIAFVPWEGYNYEDAILLSERMVKEDFFTSIHIEEYEMDARDTKLGPEEITRDIPNVGEEALKDLDEHGVVRVGAEVNAGDILVGKVTPKGESDQSPEEKLLRAIFGEKAREVRDTSLHVPHGTRGKVVAVKKLNKEEHSDSMSPGVNEVVKVYVAQLRKITVGDKMSGRHGNKGVVSRILPVEDMPYLPDGTPVDVCLNPLGVPSRMNIGQVLETILATVAVANDWHIATPVFEGAQEQDVYDLLQQLSEENPDYSSLTSGGTMQLIDGRTGEPMEHKSTIGYMYMLKLNHLVDDKLHARSIGPYSLITQQPLGGKAQFGGQRFGEMEVWALQGYGAAHVLQEMLTVKSDDIRGRLKTYEKIVKGQNLTKPGVPESFKVLVKELEGLGLGVDIEYNDGTIGPLLPDEEEDEQGQNASAAIEFEPPCPVEDCQTSDSSEKNLDDSIFESEPDISDIYSISDLRFEDDDEEAKGADS</sequence>
<evidence type="ECO:0000313" key="17">
    <source>
        <dbReference type="Proteomes" id="UP000193355"/>
    </source>
</evidence>
<dbReference type="PANTHER" id="PTHR20856">
    <property type="entry name" value="DNA-DIRECTED RNA POLYMERASE I SUBUNIT 2"/>
    <property type="match status" value="1"/>
</dbReference>
<evidence type="ECO:0000256" key="3">
    <source>
        <dbReference type="ARBA" id="ARBA00022695"/>
    </source>
</evidence>
<dbReference type="NCBIfam" id="TIGR02013">
    <property type="entry name" value="rpoB"/>
    <property type="match status" value="1"/>
</dbReference>
<dbReference type="EMBL" id="FXBB01000010">
    <property type="protein sequence ID" value="SMG24238.1"/>
    <property type="molecule type" value="Genomic_DNA"/>
</dbReference>
<name>A0A1X7J9D4_9BACT</name>
<dbReference type="InterPro" id="IPR007120">
    <property type="entry name" value="DNA-dir_RNAP_su2_dom"/>
</dbReference>
<dbReference type="Gene3D" id="3.90.1100.10">
    <property type="match status" value="1"/>
</dbReference>
<keyword evidence="3 6" id="KW-0548">Nucleotidyltransferase</keyword>
<dbReference type="InterPro" id="IPR037034">
    <property type="entry name" value="RNA_pol_Rpb2_2_sf"/>
</dbReference>
<evidence type="ECO:0000256" key="7">
    <source>
        <dbReference type="RuleBase" id="RU000434"/>
    </source>
</evidence>
<dbReference type="InterPro" id="IPR019462">
    <property type="entry name" value="DNA-dir_RNA_pol_bsu_external_1"/>
</dbReference>
<feature type="domain" description="RNA polymerase Rpb2" evidence="12">
    <location>
        <begin position="149"/>
        <end position="221"/>
    </location>
</feature>
<evidence type="ECO:0000259" key="10">
    <source>
        <dbReference type="Pfam" id="PF00562"/>
    </source>
</evidence>
<dbReference type="GO" id="GO:0003677">
    <property type="term" value="F:DNA binding"/>
    <property type="evidence" value="ECO:0007669"/>
    <property type="project" value="UniProtKB-UniRule"/>
</dbReference>
<keyword evidence="17" id="KW-1185">Reference proteome</keyword>
<dbReference type="AlphaFoldDB" id="A0A1X7J9D4"/>
<dbReference type="GO" id="GO:0006351">
    <property type="term" value="P:DNA-templated transcription"/>
    <property type="evidence" value="ECO:0007669"/>
    <property type="project" value="UniProtKB-UniRule"/>
</dbReference>
<dbReference type="OrthoDB" id="9803954at2"/>
<dbReference type="InterPro" id="IPR037033">
    <property type="entry name" value="DNA-dir_RNAP_su2_hyb_sf"/>
</dbReference>
<dbReference type="InterPro" id="IPR015712">
    <property type="entry name" value="DNA-dir_RNA_pol_su2"/>
</dbReference>
<evidence type="ECO:0000256" key="9">
    <source>
        <dbReference type="SAM" id="MobiDB-lite"/>
    </source>
</evidence>
<dbReference type="InterPro" id="IPR007645">
    <property type="entry name" value="RNA_pol_Rpb2_3"/>
</dbReference>
<accession>A0A1X7J9D4</accession>
<dbReference type="InterPro" id="IPR007642">
    <property type="entry name" value="RNA_pol_Rpb2_2"/>
</dbReference>
<dbReference type="InterPro" id="IPR014724">
    <property type="entry name" value="RNA_pol_RPB2_OB-fold"/>
</dbReference>
<dbReference type="Gene3D" id="2.30.150.10">
    <property type="entry name" value="DNA-directed RNA polymerase, beta subunit, external 1 domain"/>
    <property type="match status" value="1"/>
</dbReference>
<dbReference type="Pfam" id="PF04563">
    <property type="entry name" value="RNA_pol_Rpb2_1"/>
    <property type="match status" value="1"/>
</dbReference>
<dbReference type="RefSeq" id="WP_085544302.1">
    <property type="nucleotide sequence ID" value="NZ_FXBB01000010.1"/>
</dbReference>
<comment type="similarity">
    <text evidence="6 7">Belongs to the RNA polymerase beta chain family.</text>
</comment>
<dbReference type="EC" id="2.7.7.6" evidence="6 8"/>
<dbReference type="Gene3D" id="2.40.50.100">
    <property type="match status" value="1"/>
</dbReference>
<dbReference type="InterPro" id="IPR010243">
    <property type="entry name" value="RNA_pol_bsu_bac"/>
</dbReference>
<organism evidence="16 17">
    <name type="scientific">Dethiosulfovibrio salsuginis</name>
    <dbReference type="NCBI Taxonomy" id="561720"/>
    <lineage>
        <taxon>Bacteria</taxon>
        <taxon>Thermotogati</taxon>
        <taxon>Synergistota</taxon>
        <taxon>Synergistia</taxon>
        <taxon>Synergistales</taxon>
        <taxon>Dethiosulfovibrionaceae</taxon>
        <taxon>Dethiosulfovibrio</taxon>
    </lineage>
</organism>
<comment type="function">
    <text evidence="6 8">DNA-dependent RNA polymerase catalyzes the transcription of DNA into RNA using the four ribonucleoside triphosphates as substrates.</text>
</comment>
<dbReference type="Pfam" id="PF04560">
    <property type="entry name" value="RNA_pol_Rpb2_7"/>
    <property type="match status" value="1"/>
</dbReference>
<evidence type="ECO:0000256" key="6">
    <source>
        <dbReference type="HAMAP-Rule" id="MF_01321"/>
    </source>
</evidence>
<evidence type="ECO:0000259" key="13">
    <source>
        <dbReference type="Pfam" id="PF04563"/>
    </source>
</evidence>
<keyword evidence="4 6" id="KW-0804">Transcription</keyword>
<dbReference type="InterPro" id="IPR007121">
    <property type="entry name" value="RNA_pol_bsu_CS"/>
</dbReference>
<evidence type="ECO:0000256" key="4">
    <source>
        <dbReference type="ARBA" id="ARBA00023163"/>
    </source>
</evidence>
<dbReference type="SUPFAM" id="SSF64484">
    <property type="entry name" value="beta and beta-prime subunits of DNA dependent RNA-polymerase"/>
    <property type="match status" value="1"/>
</dbReference>
<proteinExistence type="inferred from homology"/>
<protein>
    <recommendedName>
        <fullName evidence="6 8">DNA-directed RNA polymerase subunit beta</fullName>
        <shortName evidence="6">RNAP subunit beta</shortName>
        <ecNumber evidence="6 8">2.7.7.6</ecNumber>
    </recommendedName>
    <alternativeName>
        <fullName evidence="6">RNA polymerase subunit beta</fullName>
    </alternativeName>
    <alternativeName>
        <fullName evidence="6">Transcriptase subunit beta</fullName>
    </alternativeName>
</protein>
<dbReference type="GO" id="GO:0000428">
    <property type="term" value="C:DNA-directed RNA polymerase complex"/>
    <property type="evidence" value="ECO:0007669"/>
    <property type="project" value="UniProtKB-KW"/>
</dbReference>
<evidence type="ECO:0000256" key="5">
    <source>
        <dbReference type="ARBA" id="ARBA00048552"/>
    </source>
</evidence>
<feature type="domain" description="DNA-directed RNA polymerase beta subunit external 1" evidence="15">
    <location>
        <begin position="542"/>
        <end position="610"/>
    </location>
</feature>
<evidence type="ECO:0000259" key="15">
    <source>
        <dbReference type="Pfam" id="PF10385"/>
    </source>
</evidence>
<dbReference type="InterPro" id="IPR007641">
    <property type="entry name" value="RNA_pol_Rpb2_7"/>
</dbReference>
<dbReference type="InterPro" id="IPR007644">
    <property type="entry name" value="RNA_pol_bsu_protrusion"/>
</dbReference>
<dbReference type="NCBIfam" id="NF001616">
    <property type="entry name" value="PRK00405.1"/>
    <property type="match status" value="1"/>
</dbReference>
<evidence type="ECO:0000256" key="1">
    <source>
        <dbReference type="ARBA" id="ARBA00022478"/>
    </source>
</evidence>
<dbReference type="Pfam" id="PF04561">
    <property type="entry name" value="RNA_pol_Rpb2_2"/>
    <property type="match status" value="2"/>
</dbReference>
<dbReference type="HAMAP" id="MF_01321">
    <property type="entry name" value="RNApol_bact_RpoB"/>
    <property type="match status" value="1"/>
</dbReference>
<evidence type="ECO:0000256" key="8">
    <source>
        <dbReference type="RuleBase" id="RU363031"/>
    </source>
</evidence>
<dbReference type="CDD" id="cd00653">
    <property type="entry name" value="RNA_pol_B_RPB2"/>
    <property type="match status" value="1"/>
</dbReference>
<evidence type="ECO:0000259" key="14">
    <source>
        <dbReference type="Pfam" id="PF04565"/>
    </source>
</evidence>